<proteinExistence type="inferred from homology"/>
<organism evidence="7 8">
    <name type="scientific">Svornostia abyssi</name>
    <dbReference type="NCBI Taxonomy" id="2898438"/>
    <lineage>
        <taxon>Bacteria</taxon>
        <taxon>Bacillati</taxon>
        <taxon>Actinomycetota</taxon>
        <taxon>Thermoleophilia</taxon>
        <taxon>Solirubrobacterales</taxon>
        <taxon>Baekduiaceae</taxon>
        <taxon>Svornostia</taxon>
    </lineage>
</organism>
<dbReference type="EMBL" id="CP088295">
    <property type="protein sequence ID" value="UUY05591.1"/>
    <property type="molecule type" value="Genomic_DNA"/>
</dbReference>
<feature type="transmembrane region" description="Helical" evidence="5">
    <location>
        <begin position="171"/>
        <end position="192"/>
    </location>
</feature>
<protein>
    <recommendedName>
        <fullName evidence="5">Transport permease protein</fullName>
    </recommendedName>
</protein>
<evidence type="ECO:0000313" key="7">
    <source>
        <dbReference type="EMBL" id="UUY05591.1"/>
    </source>
</evidence>
<gene>
    <name evidence="7" type="ORF">LRS13_08750</name>
</gene>
<feature type="transmembrane region" description="Helical" evidence="5">
    <location>
        <begin position="23"/>
        <end position="49"/>
    </location>
</feature>
<sequence length="255" mass="27799">MRRLEPAAVIGVMSRDVTIFRKFWKATTFSSIVEPTIYLVAFGFGFGALVTEVGGVDYIEYVGTGVVASAALFASVFAGMFNTFVRREFQRTYDAMLAAPVDTEELVTAEILWIACRAGVYCMAPLLVATLFGLDPRWTTIFVPLVGFLTGFGFAAFGVLISALAKSIDNFNYVTSAVVTPLFLISGTFFPIEGLPAGIQAIAHLNPLYHCVQLVRALVLGGLEAADVIHVVALLIFAVAMWLLALWRQRIRLID</sequence>
<keyword evidence="3 5" id="KW-1133">Transmembrane helix</keyword>
<dbReference type="InterPro" id="IPR000412">
    <property type="entry name" value="ABC_2_transport"/>
</dbReference>
<accession>A0ABY5PLU0</accession>
<feature type="transmembrane region" description="Helical" evidence="5">
    <location>
        <begin position="141"/>
        <end position="164"/>
    </location>
</feature>
<keyword evidence="5" id="KW-0813">Transport</keyword>
<keyword evidence="8" id="KW-1185">Reference proteome</keyword>
<dbReference type="PANTHER" id="PTHR43229:SF2">
    <property type="entry name" value="NODULATION PROTEIN J"/>
    <property type="match status" value="1"/>
</dbReference>
<dbReference type="InterPro" id="IPR047817">
    <property type="entry name" value="ABC2_TM_bact-type"/>
</dbReference>
<comment type="subcellular location">
    <subcellularLocation>
        <location evidence="5">Cell membrane</location>
        <topology evidence="5">Multi-pass membrane protein</topology>
    </subcellularLocation>
    <subcellularLocation>
        <location evidence="1">Membrane</location>
        <topology evidence="1">Multi-pass membrane protein</topology>
    </subcellularLocation>
</comment>
<evidence type="ECO:0000259" key="6">
    <source>
        <dbReference type="PROSITE" id="PS51012"/>
    </source>
</evidence>
<dbReference type="RefSeq" id="WP_353866037.1">
    <property type="nucleotide sequence ID" value="NZ_CP088295.1"/>
</dbReference>
<evidence type="ECO:0000256" key="3">
    <source>
        <dbReference type="ARBA" id="ARBA00022989"/>
    </source>
</evidence>
<evidence type="ECO:0000256" key="2">
    <source>
        <dbReference type="ARBA" id="ARBA00022692"/>
    </source>
</evidence>
<name>A0ABY5PLU0_9ACTN</name>
<dbReference type="InterPro" id="IPR051784">
    <property type="entry name" value="Nod_factor_ABC_transporter"/>
</dbReference>
<dbReference type="PANTHER" id="PTHR43229">
    <property type="entry name" value="NODULATION PROTEIN J"/>
    <property type="match status" value="1"/>
</dbReference>
<reference evidence="8" key="1">
    <citation type="submission" date="2021-11" db="EMBL/GenBank/DDBJ databases">
        <title>Cultivation dependent microbiological survey of springs from the worlds oldest radium mine currently devoted to the extraction of radon-saturated water.</title>
        <authorList>
            <person name="Kapinusova G."/>
            <person name="Smrhova T."/>
            <person name="Strejcek M."/>
            <person name="Suman J."/>
            <person name="Jani K."/>
            <person name="Pajer P."/>
            <person name="Uhlik O."/>
        </authorList>
    </citation>
    <scope>NUCLEOTIDE SEQUENCE [LARGE SCALE GENOMIC DNA]</scope>
    <source>
        <strain evidence="8">J379</strain>
    </source>
</reference>
<feature type="transmembrane region" description="Helical" evidence="5">
    <location>
        <begin position="61"/>
        <end position="85"/>
    </location>
</feature>
<feature type="transmembrane region" description="Helical" evidence="5">
    <location>
        <begin position="106"/>
        <end position="129"/>
    </location>
</feature>
<feature type="domain" description="ABC transmembrane type-2" evidence="6">
    <location>
        <begin position="26"/>
        <end position="252"/>
    </location>
</feature>
<dbReference type="Pfam" id="PF01061">
    <property type="entry name" value="ABC2_membrane"/>
    <property type="match status" value="1"/>
</dbReference>
<feature type="transmembrane region" description="Helical" evidence="5">
    <location>
        <begin position="228"/>
        <end position="247"/>
    </location>
</feature>
<keyword evidence="4 5" id="KW-0472">Membrane</keyword>
<dbReference type="InterPro" id="IPR013525">
    <property type="entry name" value="ABC2_TM"/>
</dbReference>
<evidence type="ECO:0000256" key="1">
    <source>
        <dbReference type="ARBA" id="ARBA00004141"/>
    </source>
</evidence>
<keyword evidence="5" id="KW-1003">Cell membrane</keyword>
<comment type="similarity">
    <text evidence="5">Belongs to the ABC-2 integral membrane protein family.</text>
</comment>
<evidence type="ECO:0000256" key="4">
    <source>
        <dbReference type="ARBA" id="ARBA00023136"/>
    </source>
</evidence>
<dbReference type="PROSITE" id="PS51012">
    <property type="entry name" value="ABC_TM2"/>
    <property type="match status" value="1"/>
</dbReference>
<evidence type="ECO:0000313" key="8">
    <source>
        <dbReference type="Proteomes" id="UP001058860"/>
    </source>
</evidence>
<evidence type="ECO:0000256" key="5">
    <source>
        <dbReference type="RuleBase" id="RU361157"/>
    </source>
</evidence>
<dbReference type="PRINTS" id="PR00164">
    <property type="entry name" value="ABC2TRNSPORT"/>
</dbReference>
<dbReference type="PIRSF" id="PIRSF006648">
    <property type="entry name" value="DrrB"/>
    <property type="match status" value="1"/>
</dbReference>
<keyword evidence="2 5" id="KW-0812">Transmembrane</keyword>
<dbReference type="Proteomes" id="UP001058860">
    <property type="component" value="Chromosome"/>
</dbReference>